<evidence type="ECO:0000313" key="3">
    <source>
        <dbReference type="EMBL" id="TNY21128.1"/>
    </source>
</evidence>
<gene>
    <name evidence="3" type="ORF">DMC30DRAFT_219150</name>
</gene>
<dbReference type="EMBL" id="SOZI01000050">
    <property type="protein sequence ID" value="TNY21128.1"/>
    <property type="molecule type" value="Genomic_DNA"/>
</dbReference>
<organism evidence="3 4">
    <name type="scientific">Rhodotorula diobovata</name>
    <dbReference type="NCBI Taxonomy" id="5288"/>
    <lineage>
        <taxon>Eukaryota</taxon>
        <taxon>Fungi</taxon>
        <taxon>Dikarya</taxon>
        <taxon>Basidiomycota</taxon>
        <taxon>Pucciniomycotina</taxon>
        <taxon>Microbotryomycetes</taxon>
        <taxon>Sporidiobolales</taxon>
        <taxon>Sporidiobolaceae</taxon>
        <taxon>Rhodotorula</taxon>
    </lineage>
</organism>
<comment type="caution">
    <text evidence="3">The sequence shown here is derived from an EMBL/GenBank/DDBJ whole genome shotgun (WGS) entry which is preliminary data.</text>
</comment>
<reference evidence="3 4" key="1">
    <citation type="submission" date="2019-03" db="EMBL/GenBank/DDBJ databases">
        <title>Rhodosporidium diobovatum UCD-FST 08-225 genome sequencing, assembly, and annotation.</title>
        <authorList>
            <person name="Fakankun I.U."/>
            <person name="Fristensky B."/>
            <person name="Levin D.B."/>
        </authorList>
    </citation>
    <scope>NUCLEOTIDE SEQUENCE [LARGE SCALE GENOMIC DNA]</scope>
    <source>
        <strain evidence="3 4">UCD-FST 08-225</strain>
    </source>
</reference>
<sequence length="257" mass="28036">MAPAPRLTFKGPAHSKRARKPPVVLDPIVPRAPSRATRNRRVSDVGESRPQEEEQLNAPVQRTKDKAGIAKVQTVKAPTNRRRQEVADSVEEAADAASDASGDAIDTSHVPYETHVPRDVVAKRWQPLSASARSDLRSLVDRASRDAMEEAFPDTSSSRTAQAARATLEVFADEFASALAALSVPPLSAALAGPCRTKDAPKEVSLSKVLAGEDLRAKNRDLKSALEAEEQECEALQARVDKQRRLLKRDRARLAER</sequence>
<dbReference type="Proteomes" id="UP000311382">
    <property type="component" value="Unassembled WGS sequence"/>
</dbReference>
<dbReference type="AlphaFoldDB" id="A0A5C5FWE1"/>
<name>A0A5C5FWE1_9BASI</name>
<evidence type="ECO:0000256" key="2">
    <source>
        <dbReference type="SAM" id="MobiDB-lite"/>
    </source>
</evidence>
<keyword evidence="4" id="KW-1185">Reference proteome</keyword>
<protein>
    <submittedName>
        <fullName evidence="3">Uncharacterized protein</fullName>
    </submittedName>
</protein>
<feature type="compositionally biased region" description="Basic and acidic residues" evidence="2">
    <location>
        <begin position="41"/>
        <end position="52"/>
    </location>
</feature>
<feature type="coiled-coil region" evidence="1">
    <location>
        <begin position="212"/>
        <end position="253"/>
    </location>
</feature>
<evidence type="ECO:0000313" key="4">
    <source>
        <dbReference type="Proteomes" id="UP000311382"/>
    </source>
</evidence>
<proteinExistence type="predicted"/>
<accession>A0A5C5FWE1</accession>
<evidence type="ECO:0000256" key="1">
    <source>
        <dbReference type="SAM" id="Coils"/>
    </source>
</evidence>
<keyword evidence="1" id="KW-0175">Coiled coil</keyword>
<feature type="region of interest" description="Disordered" evidence="2">
    <location>
        <begin position="1"/>
        <end position="109"/>
    </location>
</feature>